<accession>G1WKH7</accession>
<keyword evidence="1 3" id="KW-0547">Nucleotide-binding</keyword>
<dbReference type="eggNOG" id="COG1217">
    <property type="taxonomic scope" value="Bacteria"/>
</dbReference>
<dbReference type="Gene3D" id="2.40.50.250">
    <property type="entry name" value="bipa protein"/>
    <property type="match status" value="1"/>
</dbReference>
<dbReference type="SUPFAM" id="SSF52540">
    <property type="entry name" value="P-loop containing nucleoside triphosphate hydrolases"/>
    <property type="match status" value="1"/>
</dbReference>
<dbReference type="InterPro" id="IPR048876">
    <property type="entry name" value="BipA_C"/>
</dbReference>
<evidence type="ECO:0000256" key="2">
    <source>
        <dbReference type="ARBA" id="ARBA00023134"/>
    </source>
</evidence>
<dbReference type="InterPro" id="IPR000795">
    <property type="entry name" value="T_Tr_GTP-bd_dom"/>
</dbReference>
<dbReference type="STRING" id="742742.HMPREF9452_01840"/>
<keyword evidence="3" id="KW-0694">RNA-binding</keyword>
<dbReference type="GO" id="GO:0005829">
    <property type="term" value="C:cytosol"/>
    <property type="evidence" value="ECO:0007669"/>
    <property type="project" value="TreeGrafter"/>
</dbReference>
<dbReference type="GO" id="GO:0000027">
    <property type="term" value="P:ribosomal large subunit assembly"/>
    <property type="evidence" value="ECO:0007669"/>
    <property type="project" value="UniProtKB-UniRule"/>
</dbReference>
<dbReference type="InterPro" id="IPR006298">
    <property type="entry name" value="BipA"/>
</dbReference>
<dbReference type="InterPro" id="IPR004161">
    <property type="entry name" value="EFTu-like_2"/>
</dbReference>
<dbReference type="SUPFAM" id="SSF54980">
    <property type="entry name" value="EF-G C-terminal domain-like"/>
    <property type="match status" value="2"/>
</dbReference>
<dbReference type="InterPro" id="IPR000640">
    <property type="entry name" value="EFG_V-like"/>
</dbReference>
<comment type="catalytic activity">
    <reaction evidence="3">
        <text>GTP + H2O = GDP + phosphate + H(+)</text>
        <dbReference type="Rhea" id="RHEA:19669"/>
        <dbReference type="ChEBI" id="CHEBI:15377"/>
        <dbReference type="ChEBI" id="CHEBI:15378"/>
        <dbReference type="ChEBI" id="CHEBI:37565"/>
        <dbReference type="ChEBI" id="CHEBI:43474"/>
        <dbReference type="ChEBI" id="CHEBI:58189"/>
    </reaction>
</comment>
<comment type="subunit">
    <text evidence="3">Monomer.</text>
</comment>
<gene>
    <name evidence="3" type="primary">bipA</name>
    <name evidence="5" type="ORF">HMPREF9452_01840</name>
</gene>
<dbReference type="Pfam" id="PF00009">
    <property type="entry name" value="GTP_EFTU"/>
    <property type="match status" value="1"/>
</dbReference>
<dbReference type="GO" id="GO:0005525">
    <property type="term" value="F:GTP binding"/>
    <property type="evidence" value="ECO:0007669"/>
    <property type="project" value="UniProtKB-UniRule"/>
</dbReference>
<comment type="similarity">
    <text evidence="3">Belongs to the TRAFAC class translation factor GTPase superfamily. Classic translation factor GTPase family. BipA subfamily.</text>
</comment>
<keyword evidence="3" id="KW-0699">rRNA-binding</keyword>
<dbReference type="CDD" id="cd01891">
    <property type="entry name" value="TypA_BipA"/>
    <property type="match status" value="1"/>
</dbReference>
<dbReference type="InterPro" id="IPR047042">
    <property type="entry name" value="BipA_II"/>
</dbReference>
<dbReference type="SUPFAM" id="SSF50447">
    <property type="entry name" value="Translation proteins"/>
    <property type="match status" value="1"/>
</dbReference>
<keyword evidence="3" id="KW-0378">Hydrolase</keyword>
<keyword evidence="3" id="KW-0820">tRNA-binding</keyword>
<dbReference type="GO" id="GO:1990904">
    <property type="term" value="C:ribonucleoprotein complex"/>
    <property type="evidence" value="ECO:0007669"/>
    <property type="project" value="TreeGrafter"/>
</dbReference>
<feature type="binding site" evidence="3">
    <location>
        <begin position="129"/>
        <end position="132"/>
    </location>
    <ligand>
        <name>GTP</name>
        <dbReference type="ChEBI" id="CHEBI:37565"/>
    </ligand>
</feature>
<dbReference type="EMBL" id="ADLS01000024">
    <property type="protein sequence ID" value="EGX69394.1"/>
    <property type="molecule type" value="Genomic_DNA"/>
</dbReference>
<dbReference type="GO" id="GO:0043022">
    <property type="term" value="F:ribosome binding"/>
    <property type="evidence" value="ECO:0007669"/>
    <property type="project" value="UniProtKB-UniRule"/>
</dbReference>
<proteinExistence type="inferred from homology"/>
<dbReference type="PROSITE" id="PS51722">
    <property type="entry name" value="G_TR_2"/>
    <property type="match status" value="1"/>
</dbReference>
<dbReference type="PATRIC" id="fig|742742.3.peg.1824"/>
<name>G1WKH7_9ACTN</name>
<evidence type="ECO:0000313" key="5">
    <source>
        <dbReference type="EMBL" id="EGX69394.1"/>
    </source>
</evidence>
<dbReference type="EC" id="3.6.5.-" evidence="3"/>
<dbReference type="HOGENOM" id="CLU_017016_4_0_11"/>
<dbReference type="OrthoDB" id="9801472at2"/>
<dbReference type="Pfam" id="PF03144">
    <property type="entry name" value="GTP_EFTU_D2"/>
    <property type="match status" value="1"/>
</dbReference>
<protein>
    <recommendedName>
        <fullName evidence="3">Large ribosomal subunit assembly factor BipA</fullName>
        <ecNumber evidence="3">3.6.5.-</ecNumber>
    </recommendedName>
    <alternativeName>
        <fullName evidence="3">GTP-binding protein BipA</fullName>
    </alternativeName>
</protein>
<dbReference type="Pfam" id="PF21018">
    <property type="entry name" value="BipA_C"/>
    <property type="match status" value="1"/>
</dbReference>
<dbReference type="GeneID" id="62759531"/>
<dbReference type="HAMAP" id="MF_00849">
    <property type="entry name" value="BipA"/>
    <property type="match status" value="1"/>
</dbReference>
<organism evidence="5 6">
    <name type="scientific">Collinsella tanakaei YIT 12063</name>
    <dbReference type="NCBI Taxonomy" id="742742"/>
    <lineage>
        <taxon>Bacteria</taxon>
        <taxon>Bacillati</taxon>
        <taxon>Actinomycetota</taxon>
        <taxon>Coriobacteriia</taxon>
        <taxon>Coriobacteriales</taxon>
        <taxon>Coriobacteriaceae</taxon>
        <taxon>Collinsella</taxon>
    </lineage>
</organism>
<evidence type="ECO:0000256" key="1">
    <source>
        <dbReference type="ARBA" id="ARBA00022741"/>
    </source>
</evidence>
<sequence>MRVDNLRNIAIIAHVDHGKTTLVDKLLRATDAFRANQQVEERVLDSNDQERERGITILAKNISIEYKGVKINVLDTPGHADFGGEVERVLRMADGALLLVDAFEGPMPQTRFVLRHAIDTGLSIMVVINKIDRPGAEPERAFNDCLDLMADLGATDEQLEFAMEHVVYASAVNGFARLDPEDGNMDMFPLLDMVVDDMPAPDVDVDGPLAMQCVTIDHSNFVGRIGIGRVYSGTIHQGEQILVVKNGGERAMATVKQLFTFDYLGRTECSEVGAGDIAAVVGVDSTDIGDVYTDPENPVELDSIEIDPPTLSIVFEASTSPLVGRDGDIVGARQLKERLFTERENNVTMRIEELADKSGVEVSGRGILHLSVLMETLRREGYEFQVGRPRVLFKKDENGNTVEPIEQAVVECPDEYAGKVIEVFGNAGGTMTNMQAGSTVTHVEFRIPTRGIMGLKNRVLNVTHGEGVFYHTFLEYGPYAGEIGGRNNGAMISMTTEKAVAYALGTLQERGALFVEPGTECYEGMLVGERNKPGDMVVNIARTKNLGNQRSSTSDISVQLVPPRVFSLEEALEYIADDELVEITPKNIRLRKRLLNAIDRKKAAARAMK</sequence>
<keyword evidence="3" id="KW-0690">Ribosome biogenesis</keyword>
<dbReference type="InterPro" id="IPR035647">
    <property type="entry name" value="EFG_III/V"/>
</dbReference>
<comment type="function">
    <text evidence="3">A 50S ribosomal subunit assembly protein with GTPase activity, required for 50S subunit assembly at low temperatures, may also play a role in translation. Binds GTP and analogs. Binds the 70S ribosome between the 30S and 50S subunits, in a similar position as ribosome-bound EF-G; it contacts a number of ribosomal proteins, both rRNAs and the A-site tRNA.</text>
</comment>
<dbReference type="InterPro" id="IPR042116">
    <property type="entry name" value="TypA/BipA_C"/>
</dbReference>
<dbReference type="CDD" id="cd03691">
    <property type="entry name" value="BipA_TypA_II"/>
    <property type="match status" value="1"/>
</dbReference>
<dbReference type="Proteomes" id="UP000004830">
    <property type="component" value="Unassembled WGS sequence"/>
</dbReference>
<feature type="binding site" evidence="3">
    <location>
        <begin position="16"/>
        <end position="21"/>
    </location>
    <ligand>
        <name>GTP</name>
        <dbReference type="ChEBI" id="CHEBI:37565"/>
    </ligand>
</feature>
<dbReference type="AlphaFoldDB" id="G1WKH7"/>
<dbReference type="InterPro" id="IPR035651">
    <property type="entry name" value="BipA_V"/>
</dbReference>
<dbReference type="InterPro" id="IPR005225">
    <property type="entry name" value="Small_GTP-bd"/>
</dbReference>
<evidence type="ECO:0000259" key="4">
    <source>
        <dbReference type="PROSITE" id="PS51722"/>
    </source>
</evidence>
<dbReference type="PANTHER" id="PTHR42908:SF8">
    <property type="entry name" value="TR-TYPE G DOMAIN-CONTAINING PROTEIN"/>
    <property type="match status" value="1"/>
</dbReference>
<dbReference type="FunFam" id="3.40.50.300:FF:000055">
    <property type="entry name" value="GTP-binding protein TypA"/>
    <property type="match status" value="1"/>
</dbReference>
<comment type="subcellular location">
    <subcellularLocation>
        <location evidence="3">Cytoplasm</location>
    </subcellularLocation>
    <text evidence="3">Binds to ribosomes.</text>
</comment>
<dbReference type="GO" id="GO:0003924">
    <property type="term" value="F:GTPase activity"/>
    <property type="evidence" value="ECO:0007669"/>
    <property type="project" value="UniProtKB-UniRule"/>
</dbReference>
<dbReference type="Gene3D" id="3.30.70.240">
    <property type="match status" value="1"/>
</dbReference>
<keyword evidence="3" id="KW-0963">Cytoplasm</keyword>
<evidence type="ECO:0000256" key="3">
    <source>
        <dbReference type="HAMAP-Rule" id="MF_00849"/>
    </source>
</evidence>
<dbReference type="InterPro" id="IPR027417">
    <property type="entry name" value="P-loop_NTPase"/>
</dbReference>
<dbReference type="FunFam" id="3.30.70.240:FF:000002">
    <property type="entry name" value="GTP-binding protein TypA"/>
    <property type="match status" value="1"/>
</dbReference>
<keyword evidence="6" id="KW-1185">Reference proteome</keyword>
<dbReference type="Gene3D" id="3.40.50.300">
    <property type="entry name" value="P-loop containing nucleotide triphosphate hydrolases"/>
    <property type="match status" value="1"/>
</dbReference>
<dbReference type="Gene3D" id="2.40.30.10">
    <property type="entry name" value="Translation factors"/>
    <property type="match status" value="1"/>
</dbReference>
<dbReference type="Gene3D" id="3.30.70.870">
    <property type="entry name" value="Elongation Factor G (Translational Gtpase), domain 3"/>
    <property type="match status" value="1"/>
</dbReference>
<dbReference type="RefSeq" id="WP_009141873.1">
    <property type="nucleotide sequence ID" value="NZ_JH126472.1"/>
</dbReference>
<dbReference type="NCBIfam" id="TIGR00231">
    <property type="entry name" value="small_GTP"/>
    <property type="match status" value="1"/>
</dbReference>
<comment type="caution">
    <text evidence="5">The sequence shown here is derived from an EMBL/GenBank/DDBJ whole genome shotgun (WGS) entry which is preliminary data.</text>
</comment>
<dbReference type="GO" id="GO:0000049">
    <property type="term" value="F:tRNA binding"/>
    <property type="evidence" value="ECO:0007669"/>
    <property type="project" value="UniProtKB-KW"/>
</dbReference>
<dbReference type="PROSITE" id="PS00301">
    <property type="entry name" value="G_TR_1"/>
    <property type="match status" value="1"/>
</dbReference>
<dbReference type="CDD" id="cd03710">
    <property type="entry name" value="BipA_TypA_C"/>
    <property type="match status" value="1"/>
</dbReference>
<dbReference type="InterPro" id="IPR047041">
    <property type="entry name" value="BipA_GTP-bd_dom"/>
</dbReference>
<dbReference type="PANTHER" id="PTHR42908">
    <property type="entry name" value="TRANSLATION ELONGATION FACTOR-RELATED"/>
    <property type="match status" value="1"/>
</dbReference>
<evidence type="ECO:0000313" key="6">
    <source>
        <dbReference type="Proteomes" id="UP000004830"/>
    </source>
</evidence>
<dbReference type="GO" id="GO:0019843">
    <property type="term" value="F:rRNA binding"/>
    <property type="evidence" value="ECO:0007669"/>
    <property type="project" value="UniProtKB-KW"/>
</dbReference>
<keyword evidence="2 3" id="KW-0342">GTP-binding</keyword>
<feature type="domain" description="Tr-type G" evidence="4">
    <location>
        <begin position="4"/>
        <end position="202"/>
    </location>
</feature>
<dbReference type="Pfam" id="PF00679">
    <property type="entry name" value="EFG_C"/>
    <property type="match status" value="1"/>
</dbReference>
<reference evidence="5 6" key="1">
    <citation type="submission" date="2011-06" db="EMBL/GenBank/DDBJ databases">
        <title>The Genome Sequence of Collinsella tanakaei YIT 12063.</title>
        <authorList>
            <consortium name="The Broad Institute Genome Sequencing Platform"/>
            <person name="Earl A."/>
            <person name="Ward D."/>
            <person name="Feldgarden M."/>
            <person name="Gevers D."/>
            <person name="Morotomi M."/>
            <person name="Young S.K."/>
            <person name="Zeng Q."/>
            <person name="Gargeya S."/>
            <person name="Fitzgerald M."/>
            <person name="Haas B."/>
            <person name="Abouelleil A."/>
            <person name="Alvarado L."/>
            <person name="Arachchi H.M."/>
            <person name="Berlin A."/>
            <person name="Brown A."/>
            <person name="Chapman S.B."/>
            <person name="Chen Z."/>
            <person name="Dunbar C."/>
            <person name="Freedman E."/>
            <person name="Gearin G."/>
            <person name="Gellesch M."/>
            <person name="Goldberg J."/>
            <person name="Griggs A."/>
            <person name="Gujja S."/>
            <person name="Heiman D."/>
            <person name="Howarth C."/>
            <person name="Larson L."/>
            <person name="Lui A."/>
            <person name="MacDonald P.J.P."/>
            <person name="Mehta T."/>
            <person name="Montmayeur A."/>
            <person name="Murphy C."/>
            <person name="Neiman D."/>
            <person name="Pearson M."/>
            <person name="Priest M."/>
            <person name="Roberts A."/>
            <person name="Saif S."/>
            <person name="Shea T."/>
            <person name="Shenoy N."/>
            <person name="Sisk P."/>
            <person name="Stolte C."/>
            <person name="Sykes S."/>
            <person name="Wortman J."/>
            <person name="Nusbaum C."/>
            <person name="Birren B."/>
        </authorList>
    </citation>
    <scope>NUCLEOTIDE SEQUENCE [LARGE SCALE GENOMIC DNA]</scope>
    <source>
        <strain evidence="5 6">YIT 12063</strain>
    </source>
</reference>
<dbReference type="InterPro" id="IPR031157">
    <property type="entry name" value="G_TR_CS"/>
</dbReference>
<dbReference type="NCBIfam" id="TIGR01394">
    <property type="entry name" value="TypA_BipA"/>
    <property type="match status" value="1"/>
</dbReference>
<dbReference type="PRINTS" id="PR00315">
    <property type="entry name" value="ELONGATNFCT"/>
</dbReference>
<dbReference type="InterPro" id="IPR009000">
    <property type="entry name" value="Transl_B-barrel_sf"/>
</dbReference>